<evidence type="ECO:0000259" key="5">
    <source>
        <dbReference type="PROSITE" id="PS51462"/>
    </source>
</evidence>
<dbReference type="GO" id="GO:0016787">
    <property type="term" value="F:hydrolase activity"/>
    <property type="evidence" value="ECO:0007669"/>
    <property type="project" value="UniProtKB-KW"/>
</dbReference>
<dbReference type="STRING" id="316067.Geob_3779"/>
<sequence length="161" mass="17781">MTEQKQTVVVTCLIRNAAAEILLIRHFRRGWELPQGRVEAGEALTAAVHREVLEETGTLIELGPLAAVWTKICAPPATIFGFTGIYRSGELVPSEETPEVRWFSPNDALGLVTHQVNHDRLQTLLYHSGGVIQRAYQARPFTILGVCRTSGSKRENGADSF</sequence>
<keyword evidence="3" id="KW-0460">Magnesium</keyword>
<accession>B9M7L1</accession>
<keyword evidence="7" id="KW-1185">Reference proteome</keyword>
<dbReference type="OrthoDB" id="5348044at2"/>
<dbReference type="CDD" id="cd02883">
    <property type="entry name" value="NUDIX_Hydrolase"/>
    <property type="match status" value="1"/>
</dbReference>
<evidence type="ECO:0000313" key="7">
    <source>
        <dbReference type="Proteomes" id="UP000007721"/>
    </source>
</evidence>
<evidence type="ECO:0000256" key="1">
    <source>
        <dbReference type="ARBA" id="ARBA00001946"/>
    </source>
</evidence>
<dbReference type="PRINTS" id="PR00502">
    <property type="entry name" value="NUDIXFAMILY"/>
</dbReference>
<comment type="cofactor">
    <cofactor evidence="1">
        <name>Mg(2+)</name>
        <dbReference type="ChEBI" id="CHEBI:18420"/>
    </cofactor>
</comment>
<dbReference type="InterPro" id="IPR015797">
    <property type="entry name" value="NUDIX_hydrolase-like_dom_sf"/>
</dbReference>
<dbReference type="InterPro" id="IPR020476">
    <property type="entry name" value="Nudix_hydrolase"/>
</dbReference>
<gene>
    <name evidence="6" type="ordered locus">Geob_3779</name>
</gene>
<dbReference type="PANTHER" id="PTHR43046">
    <property type="entry name" value="GDP-MANNOSE MANNOSYL HYDROLASE"/>
    <property type="match status" value="1"/>
</dbReference>
<dbReference type="eggNOG" id="COG1051">
    <property type="taxonomic scope" value="Bacteria"/>
</dbReference>
<dbReference type="PROSITE" id="PS00893">
    <property type="entry name" value="NUDIX_BOX"/>
    <property type="match status" value="1"/>
</dbReference>
<dbReference type="PROSITE" id="PS51462">
    <property type="entry name" value="NUDIX"/>
    <property type="match status" value="1"/>
</dbReference>
<name>B9M7L1_GEODF</name>
<dbReference type="RefSeq" id="WP_012648843.1">
    <property type="nucleotide sequence ID" value="NC_011979.1"/>
</dbReference>
<comment type="similarity">
    <text evidence="4">Belongs to the Nudix hydrolase family.</text>
</comment>
<protein>
    <submittedName>
        <fullName evidence="6">NUDIX hydrolase</fullName>
    </submittedName>
</protein>
<dbReference type="PANTHER" id="PTHR43046:SF12">
    <property type="entry name" value="GDP-MANNOSE MANNOSYL HYDROLASE"/>
    <property type="match status" value="1"/>
</dbReference>
<evidence type="ECO:0000256" key="2">
    <source>
        <dbReference type="ARBA" id="ARBA00022801"/>
    </source>
</evidence>
<dbReference type="AlphaFoldDB" id="B9M7L1"/>
<dbReference type="Gene3D" id="3.90.79.10">
    <property type="entry name" value="Nucleoside Triphosphate Pyrophosphohydrolase"/>
    <property type="match status" value="1"/>
</dbReference>
<keyword evidence="2 4" id="KW-0378">Hydrolase</keyword>
<evidence type="ECO:0000256" key="4">
    <source>
        <dbReference type="RuleBase" id="RU003476"/>
    </source>
</evidence>
<dbReference type="Pfam" id="PF00293">
    <property type="entry name" value="NUDIX"/>
    <property type="match status" value="1"/>
</dbReference>
<dbReference type="KEGG" id="geo:Geob_3779"/>
<dbReference type="EMBL" id="CP001390">
    <property type="protein sequence ID" value="ACM22117.1"/>
    <property type="molecule type" value="Genomic_DNA"/>
</dbReference>
<organism evidence="6 7">
    <name type="scientific">Geotalea daltonii (strain DSM 22248 / JCM 15807 / FRC-32)</name>
    <name type="common">Geobacter daltonii</name>
    <dbReference type="NCBI Taxonomy" id="316067"/>
    <lineage>
        <taxon>Bacteria</taxon>
        <taxon>Pseudomonadati</taxon>
        <taxon>Thermodesulfobacteriota</taxon>
        <taxon>Desulfuromonadia</taxon>
        <taxon>Geobacterales</taxon>
        <taxon>Geobacteraceae</taxon>
        <taxon>Geotalea</taxon>
    </lineage>
</organism>
<feature type="domain" description="Nudix hydrolase" evidence="5">
    <location>
        <begin position="5"/>
        <end position="125"/>
    </location>
</feature>
<reference evidence="6 7" key="1">
    <citation type="submission" date="2009-01" db="EMBL/GenBank/DDBJ databases">
        <title>Complete sequence of Geobacter sp. FRC-32.</title>
        <authorList>
            <consortium name="US DOE Joint Genome Institute"/>
            <person name="Lucas S."/>
            <person name="Copeland A."/>
            <person name="Lapidus A."/>
            <person name="Glavina del Rio T."/>
            <person name="Dalin E."/>
            <person name="Tice H."/>
            <person name="Bruce D."/>
            <person name="Goodwin L."/>
            <person name="Pitluck S."/>
            <person name="Saunders E."/>
            <person name="Brettin T."/>
            <person name="Detter J.C."/>
            <person name="Han C."/>
            <person name="Larimer F."/>
            <person name="Land M."/>
            <person name="Hauser L."/>
            <person name="Kyrpides N."/>
            <person name="Ovchinnikova G."/>
            <person name="Kostka J."/>
            <person name="Richardson P."/>
        </authorList>
    </citation>
    <scope>NUCLEOTIDE SEQUENCE [LARGE SCALE GENOMIC DNA]</scope>
    <source>
        <strain evidence="7">DSM 22248 / JCM 15807 / FRC-32</strain>
    </source>
</reference>
<dbReference type="InterPro" id="IPR000086">
    <property type="entry name" value="NUDIX_hydrolase_dom"/>
</dbReference>
<proteinExistence type="inferred from homology"/>
<evidence type="ECO:0000313" key="6">
    <source>
        <dbReference type="EMBL" id="ACM22117.1"/>
    </source>
</evidence>
<dbReference type="Proteomes" id="UP000007721">
    <property type="component" value="Chromosome"/>
</dbReference>
<dbReference type="SUPFAM" id="SSF55811">
    <property type="entry name" value="Nudix"/>
    <property type="match status" value="1"/>
</dbReference>
<evidence type="ECO:0000256" key="3">
    <source>
        <dbReference type="ARBA" id="ARBA00022842"/>
    </source>
</evidence>
<dbReference type="HOGENOM" id="CLU_037162_7_1_7"/>
<dbReference type="InterPro" id="IPR020084">
    <property type="entry name" value="NUDIX_hydrolase_CS"/>
</dbReference>